<dbReference type="EMBL" id="FR719195">
    <property type="protein sequence ID" value="CBX81711.1"/>
    <property type="molecule type" value="Genomic_DNA"/>
</dbReference>
<evidence type="ECO:0000256" key="1">
    <source>
        <dbReference type="ARBA" id="ARBA00004496"/>
    </source>
</evidence>
<evidence type="ECO:0000256" key="8">
    <source>
        <dbReference type="ARBA" id="ARBA00022737"/>
    </source>
</evidence>
<dbReference type="CDD" id="cd08953">
    <property type="entry name" value="KR_2_SDR_x"/>
    <property type="match status" value="1"/>
</dbReference>
<organism evidence="11">
    <name type="scientific">Erwinia amylovora ATCC BAA-2158</name>
    <dbReference type="NCBI Taxonomy" id="889211"/>
    <lineage>
        <taxon>Bacteria</taxon>
        <taxon>Pseudomonadati</taxon>
        <taxon>Pseudomonadota</taxon>
        <taxon>Gammaproteobacteria</taxon>
        <taxon>Enterobacterales</taxon>
        <taxon>Erwiniaceae</taxon>
        <taxon>Erwinia</taxon>
    </lineage>
</organism>
<dbReference type="SMART" id="SM00823">
    <property type="entry name" value="PKS_PP"/>
    <property type="match status" value="1"/>
</dbReference>
<dbReference type="InterPro" id="IPR006162">
    <property type="entry name" value="Ppantetheine_attach_site"/>
</dbReference>
<protein>
    <submittedName>
        <fullName evidence="11">Beta-ketoacyl synthase</fullName>
        <ecNumber evidence="11">5.1.1.11</ecNumber>
    </submittedName>
</protein>
<dbReference type="InterPro" id="IPR050091">
    <property type="entry name" value="PKS_NRPS_Biosynth_Enz"/>
</dbReference>
<dbReference type="InterPro" id="IPR014030">
    <property type="entry name" value="Ketoacyl_synth_N"/>
</dbReference>
<dbReference type="CDD" id="cd00833">
    <property type="entry name" value="PKS"/>
    <property type="match status" value="1"/>
</dbReference>
<dbReference type="PROSITE" id="PS00012">
    <property type="entry name" value="PHOSPHOPANTETHEINE"/>
    <property type="match status" value="1"/>
</dbReference>
<dbReference type="InterPro" id="IPR016039">
    <property type="entry name" value="Thiolase-like"/>
</dbReference>
<dbReference type="InterPro" id="IPR009081">
    <property type="entry name" value="PP-bd_ACP"/>
</dbReference>
<dbReference type="InterPro" id="IPR014031">
    <property type="entry name" value="Ketoacyl_synth_C"/>
</dbReference>
<reference evidence="11" key="1">
    <citation type="journal article" date="2011" name="J. Bacteriol.">
        <title>Genome Sequence of an Erwinia amylovora Strain with Pathogenicity Restricted to Rubus Plants.</title>
        <authorList>
            <person name="Powney R."/>
            <person name="Smits T.H."/>
            <person name="Sawbridge T."/>
            <person name="Frey B."/>
            <person name="Blom J."/>
            <person name="Frey J.E."/>
            <person name="Plummer K.M."/>
            <person name="Beer S.V."/>
            <person name="Luck J."/>
            <person name="Duffy B."/>
            <person name="Rodoni B."/>
        </authorList>
    </citation>
    <scope>NUCLEOTIDE SEQUENCE</scope>
    <source>
        <strain evidence="11">ATCC BAA-2158</strain>
    </source>
</reference>
<dbReference type="Pfam" id="PF21394">
    <property type="entry name" value="Beta-ketacyl_N"/>
    <property type="match status" value="1"/>
</dbReference>
<dbReference type="Pfam" id="PF08659">
    <property type="entry name" value="KR"/>
    <property type="match status" value="1"/>
</dbReference>
<dbReference type="GO" id="GO:0005737">
    <property type="term" value="C:cytoplasm"/>
    <property type="evidence" value="ECO:0007669"/>
    <property type="project" value="UniProtKB-SubCell"/>
</dbReference>
<keyword evidence="7" id="KW-0808">Transferase</keyword>
<name>E5B8A6_ERWAM</name>
<dbReference type="PROSITE" id="PS50075">
    <property type="entry name" value="CARRIER"/>
    <property type="match status" value="1"/>
</dbReference>
<dbReference type="EC" id="5.1.1.11" evidence="11"/>
<dbReference type="GO" id="GO:0047462">
    <property type="term" value="F:phenylalanine racemase (ATP-hydrolyzing) activity"/>
    <property type="evidence" value="ECO:0007669"/>
    <property type="project" value="UniProtKB-EC"/>
</dbReference>
<comment type="subcellular location">
    <subcellularLocation>
        <location evidence="1">Cytoplasm</location>
    </subcellularLocation>
</comment>
<dbReference type="PROSITE" id="PS52004">
    <property type="entry name" value="KS3_2"/>
    <property type="match status" value="1"/>
</dbReference>
<evidence type="ECO:0000313" key="11">
    <source>
        <dbReference type="EMBL" id="CBX81711.1"/>
    </source>
</evidence>
<sequence length="1203" mass="133625">MNDSNKIAIIGYAASLPGCRVADDLWQLISQGKEGIRHHAQEEIAGHLPASFYQSPNFRPVGGGPENYRYFDAAFFGYNPKEAGYLDPQIRKALEYAWLACEHAGYAPDKVSVPTGIYAVSAVNSYFNENLASLYHHRADLHEQTQLLYLNEADFIASRIAYHFNWQGPAVNLRSGCSSSLVAIDEACKGLLQFDIDMAVVGGAVIKPRYQYGYHYQQDGIQSDVGHCAPFSAQADGTIFTNGAGFLILKRYEDALEDGDSIHAVILATAVNNDGSDKVGYMAPSVSGQVRVMLSALANAELGPQDISYIEAHGTGTQVGDPIEFEGLMKVFAGLPAGSISLSTVKANIGHLDALSGLAGVLKVIQDMKHQSVSPLANYGRPNPSINLAQSPFKIPQSLGEWKISSSQRRIAAISSFGVGGTNGALILEQASVETRAKAPPNQPLFIGFSARTPDVVLQQVKQLCAWLEAHPESELSDIAWTLLAGRSAFKYRWGCQASSVLELREKLAAIDALECSTVTATREWTLQQARQADAKQLATFWLNDGSLVANTAFPADCRRIALPGYPFQPQEYWIECEDMQIQLHQPHENVKISDLSQWFYTPYWKKQRISTLPVDLTGKKVLMFHHHDQFSSLFSDLLIRQGATLLQVSTGEKYARLAEDHYQVVPGDEKQIAQLINNMSENKILPDWVVHLWLLGNRDATTDSIQSQGLYTMVAMCKAYSQLALPVDFHTLLVADRMVSIVGEEEIEPVKSTLLGISQVLPKEYQDIQCHLVDISPDFQPDQIALRLLAEMGSGVSSEIAVRGAHRFVKDYARYTLPAAQLGESLLAGDKTILIIGGLGNFGLELAEFVALNYQARVYLTTRTRFPARSAWADWLEQHEDENTVSEKIRCLQRIERLNGKIEILTADITCREDILRINTLLRDRHERIDGVIHAAGTVDSGMIHTKTRDSLEQVFAPKITGTINLCEVFLPFNPDFILLCSSMNSIIGGLGQIDNTAANAFVDAWAEHCHQRGYPQVLAINWGAVNEARSRNYSALPQFKELSREHIKNKMSQEEIFEVYRRLFASSFGSRVVVSTLDFNQVIENWSRVGSVASLMQKVTLVPRSRDEFVQTAWSEPTTEYEASVARHWGVLLGIEQVGNDDNFFELGGNSLIVLQLIGFLKEDYPIRMHAMAIYEHPTVREFAAHVEQLVRENRDKNQIA</sequence>
<keyword evidence="8" id="KW-0677">Repeat</keyword>
<dbReference type="SUPFAM" id="SSF53901">
    <property type="entry name" value="Thiolase-like"/>
    <property type="match status" value="1"/>
</dbReference>
<comment type="pathway">
    <text evidence="2">Antibiotic biosynthesis.</text>
</comment>
<keyword evidence="11" id="KW-0413">Isomerase</keyword>
<evidence type="ECO:0000259" key="10">
    <source>
        <dbReference type="PROSITE" id="PS52004"/>
    </source>
</evidence>
<dbReference type="Gene3D" id="3.40.47.10">
    <property type="match status" value="1"/>
</dbReference>
<dbReference type="InterPro" id="IPR049490">
    <property type="entry name" value="C883_1060-like_KR_N"/>
</dbReference>
<comment type="similarity">
    <text evidence="3">Belongs to the short-chain dehydrogenases/reductases (SDR) family.</text>
</comment>
<feature type="domain" description="Ketosynthase family 3 (KS3)" evidence="10">
    <location>
        <begin position="4"/>
        <end position="430"/>
    </location>
</feature>
<dbReference type="GO" id="GO:0004312">
    <property type="term" value="F:fatty acid synthase activity"/>
    <property type="evidence" value="ECO:0007669"/>
    <property type="project" value="TreeGrafter"/>
</dbReference>
<evidence type="ECO:0000256" key="6">
    <source>
        <dbReference type="ARBA" id="ARBA00022553"/>
    </source>
</evidence>
<accession>E5B8A6</accession>
<dbReference type="InterPro" id="IPR013968">
    <property type="entry name" value="PKS_KR"/>
</dbReference>
<keyword evidence="4" id="KW-0596">Phosphopantetheine</keyword>
<dbReference type="Pfam" id="PF22336">
    <property type="entry name" value="RhiE-like_linker"/>
    <property type="match status" value="1"/>
</dbReference>
<dbReference type="InterPro" id="IPR020806">
    <property type="entry name" value="PKS_PP-bd"/>
</dbReference>
<dbReference type="InterPro" id="IPR036736">
    <property type="entry name" value="ACP-like_sf"/>
</dbReference>
<dbReference type="Gene3D" id="1.10.1240.100">
    <property type="match status" value="1"/>
</dbReference>
<dbReference type="SUPFAM" id="SSF51735">
    <property type="entry name" value="NAD(P)-binding Rossmann-fold domains"/>
    <property type="match status" value="2"/>
</dbReference>
<evidence type="ECO:0000256" key="4">
    <source>
        <dbReference type="ARBA" id="ARBA00022450"/>
    </source>
</evidence>
<dbReference type="GO" id="GO:0031177">
    <property type="term" value="F:phosphopantetheine binding"/>
    <property type="evidence" value="ECO:0007669"/>
    <property type="project" value="InterPro"/>
</dbReference>
<dbReference type="SMART" id="SM00825">
    <property type="entry name" value="PKS_KS"/>
    <property type="match status" value="1"/>
</dbReference>
<keyword evidence="6" id="KW-0597">Phosphoprotein</keyword>
<dbReference type="AlphaFoldDB" id="E5B8A6"/>
<evidence type="ECO:0000256" key="5">
    <source>
        <dbReference type="ARBA" id="ARBA00022490"/>
    </source>
</evidence>
<dbReference type="Gene3D" id="1.10.1200.10">
    <property type="entry name" value="ACP-like"/>
    <property type="match status" value="1"/>
</dbReference>
<dbReference type="Gene3D" id="3.40.50.720">
    <property type="entry name" value="NAD(P)-binding Rossmann-like Domain"/>
    <property type="match status" value="1"/>
</dbReference>
<dbReference type="InterPro" id="IPR054514">
    <property type="entry name" value="RhiE-like_linker"/>
</dbReference>
<dbReference type="PANTHER" id="PTHR43775:SF37">
    <property type="entry name" value="SI:DKEY-61P9.11"/>
    <property type="match status" value="1"/>
</dbReference>
<evidence type="ECO:0000256" key="2">
    <source>
        <dbReference type="ARBA" id="ARBA00004792"/>
    </source>
</evidence>
<evidence type="ECO:0000259" key="9">
    <source>
        <dbReference type="PROSITE" id="PS50075"/>
    </source>
</evidence>
<dbReference type="InterPro" id="IPR036291">
    <property type="entry name" value="NAD(P)-bd_dom_sf"/>
</dbReference>
<keyword evidence="5" id="KW-0963">Cytoplasm</keyword>
<feature type="domain" description="Carrier" evidence="9">
    <location>
        <begin position="1118"/>
        <end position="1193"/>
    </location>
</feature>
<dbReference type="Pfam" id="PF00550">
    <property type="entry name" value="PP-binding"/>
    <property type="match status" value="1"/>
</dbReference>
<dbReference type="GO" id="GO:0006633">
    <property type="term" value="P:fatty acid biosynthetic process"/>
    <property type="evidence" value="ECO:0007669"/>
    <property type="project" value="TreeGrafter"/>
</dbReference>
<dbReference type="SUPFAM" id="SSF47336">
    <property type="entry name" value="ACP-like"/>
    <property type="match status" value="1"/>
</dbReference>
<gene>
    <name evidence="11" type="ORF">EAIL5_2891</name>
</gene>
<dbReference type="Pfam" id="PF00109">
    <property type="entry name" value="ketoacyl-synt"/>
    <property type="match status" value="1"/>
</dbReference>
<proteinExistence type="inferred from homology"/>
<evidence type="ECO:0000256" key="3">
    <source>
        <dbReference type="ARBA" id="ARBA00006484"/>
    </source>
</evidence>
<dbReference type="Pfam" id="PF02801">
    <property type="entry name" value="Ketoacyl-synt_C"/>
    <property type="match status" value="1"/>
</dbReference>
<dbReference type="InterPro" id="IPR020841">
    <property type="entry name" value="PKS_Beta-ketoAc_synthase_dom"/>
</dbReference>
<dbReference type="SMART" id="SM00822">
    <property type="entry name" value="PKS_KR"/>
    <property type="match status" value="1"/>
</dbReference>
<dbReference type="PANTHER" id="PTHR43775">
    <property type="entry name" value="FATTY ACID SYNTHASE"/>
    <property type="match status" value="1"/>
</dbReference>
<evidence type="ECO:0000256" key="7">
    <source>
        <dbReference type="ARBA" id="ARBA00022679"/>
    </source>
</evidence>
<dbReference type="InterPro" id="IPR057326">
    <property type="entry name" value="KR_dom"/>
</dbReference>